<dbReference type="EMBL" id="WTYE01000001">
    <property type="protein sequence ID" value="MXP30236.1"/>
    <property type="molecule type" value="Genomic_DNA"/>
</dbReference>
<evidence type="ECO:0000313" key="3">
    <source>
        <dbReference type="EMBL" id="MXP32996.1"/>
    </source>
</evidence>
<keyword evidence="4" id="KW-1185">Reference proteome</keyword>
<name>A0A845AWW4_9SPHN</name>
<protein>
    <recommendedName>
        <fullName evidence="1">SnoaL-like domain-containing protein</fullName>
    </recommendedName>
</protein>
<dbReference type="OrthoDB" id="7425929at2"/>
<evidence type="ECO:0000259" key="1">
    <source>
        <dbReference type="Pfam" id="PF13577"/>
    </source>
</evidence>
<evidence type="ECO:0000313" key="4">
    <source>
        <dbReference type="Proteomes" id="UP000446786"/>
    </source>
</evidence>
<dbReference type="Gene3D" id="3.10.450.50">
    <property type="match status" value="1"/>
</dbReference>
<sequence>MDTAVQELLDKKAIEDVVARYARTLDWLDDDGQASCYWPDADIDYGFFKGKAQDFLPVVMDIERASQRRWHMLGGLIIAFQSATSASSECYGIFAGANPQEDGSLAGNLYGGRYLDEWDKRKGEWRISSRLYIVDWHRPLDNQPGLEPNPDFPLPTAKITESEHPLYRRL</sequence>
<dbReference type="SUPFAM" id="SSF54427">
    <property type="entry name" value="NTF2-like"/>
    <property type="match status" value="1"/>
</dbReference>
<comment type="caution">
    <text evidence="3">The sequence shown here is derived from an EMBL/GenBank/DDBJ whole genome shotgun (WGS) entry which is preliminary data.</text>
</comment>
<evidence type="ECO:0000313" key="2">
    <source>
        <dbReference type="EMBL" id="MXP30236.1"/>
    </source>
</evidence>
<dbReference type="Proteomes" id="UP000446786">
    <property type="component" value="Unassembled WGS sequence"/>
</dbReference>
<gene>
    <name evidence="2" type="ORF">GRI94_00195</name>
    <name evidence="3" type="ORF">GRI94_14285</name>
</gene>
<proteinExistence type="predicted"/>
<accession>A0A845AWW4</accession>
<feature type="domain" description="SnoaL-like" evidence="1">
    <location>
        <begin position="6"/>
        <end position="130"/>
    </location>
</feature>
<organism evidence="3 4">
    <name type="scientific">Parerythrobacter jejuensis</name>
    <dbReference type="NCBI Taxonomy" id="795812"/>
    <lineage>
        <taxon>Bacteria</taxon>
        <taxon>Pseudomonadati</taxon>
        <taxon>Pseudomonadota</taxon>
        <taxon>Alphaproteobacteria</taxon>
        <taxon>Sphingomonadales</taxon>
        <taxon>Erythrobacteraceae</taxon>
        <taxon>Parerythrobacter</taxon>
    </lineage>
</organism>
<dbReference type="CDD" id="cd00531">
    <property type="entry name" value="NTF2_like"/>
    <property type="match status" value="1"/>
</dbReference>
<dbReference type="RefSeq" id="WP_160777805.1">
    <property type="nucleotide sequence ID" value="NZ_BAAAZF010000001.1"/>
</dbReference>
<dbReference type="InterPro" id="IPR037401">
    <property type="entry name" value="SnoaL-like"/>
</dbReference>
<dbReference type="EMBL" id="WTYE01000001">
    <property type="protein sequence ID" value="MXP32996.1"/>
    <property type="molecule type" value="Genomic_DNA"/>
</dbReference>
<reference evidence="3 4" key="1">
    <citation type="submission" date="2019-12" db="EMBL/GenBank/DDBJ databases">
        <title>Genomic-based taxomic classification of the family Erythrobacteraceae.</title>
        <authorList>
            <person name="Xu L."/>
        </authorList>
    </citation>
    <scope>NUCLEOTIDE SEQUENCE [LARGE SCALE GENOMIC DNA]</scope>
    <source>
        <strain evidence="3 4">JCM 16677</strain>
    </source>
</reference>
<dbReference type="Pfam" id="PF13577">
    <property type="entry name" value="SnoaL_4"/>
    <property type="match status" value="1"/>
</dbReference>
<dbReference type="InterPro" id="IPR032710">
    <property type="entry name" value="NTF2-like_dom_sf"/>
</dbReference>
<dbReference type="AlphaFoldDB" id="A0A845AWW4"/>